<keyword evidence="1" id="KW-0436">Ligase</keyword>
<dbReference type="GO" id="GO:0016874">
    <property type="term" value="F:ligase activity"/>
    <property type="evidence" value="ECO:0007669"/>
    <property type="project" value="UniProtKB-KW"/>
</dbReference>
<dbReference type="EMBL" id="CP045903">
    <property type="protein sequence ID" value="QQP39589.1"/>
    <property type="molecule type" value="Genomic_DNA"/>
</dbReference>
<reference evidence="2" key="1">
    <citation type="submission" date="2021-01" db="EMBL/GenBank/DDBJ databases">
        <title>Caligus Genome Assembly.</title>
        <authorList>
            <person name="Gallardo-Escarate C."/>
        </authorList>
    </citation>
    <scope>NUCLEOTIDE SEQUENCE [LARGE SCALE GENOMIC DNA]</scope>
</reference>
<accession>A0A7T8GXF7</accession>
<name>A0A7T8GXF7_CALRO</name>
<organism evidence="1 2">
    <name type="scientific">Caligus rogercresseyi</name>
    <name type="common">Sea louse</name>
    <dbReference type="NCBI Taxonomy" id="217165"/>
    <lineage>
        <taxon>Eukaryota</taxon>
        <taxon>Metazoa</taxon>
        <taxon>Ecdysozoa</taxon>
        <taxon>Arthropoda</taxon>
        <taxon>Crustacea</taxon>
        <taxon>Multicrustacea</taxon>
        <taxon>Hexanauplia</taxon>
        <taxon>Copepoda</taxon>
        <taxon>Siphonostomatoida</taxon>
        <taxon>Caligidae</taxon>
        <taxon>Caligus</taxon>
    </lineage>
</organism>
<proteinExistence type="predicted"/>
<protein>
    <submittedName>
        <fullName evidence="1">Ubiquitin ligase E3 alphalike</fullName>
    </submittedName>
</protein>
<dbReference type="Proteomes" id="UP000595437">
    <property type="component" value="Chromosome 14"/>
</dbReference>
<sequence length="206" mass="24324">MAKSDEETRDGWVYYDDALHLTDFWSSLLSEGRSSDPLKEWRSFSRLPESDKRESSFLDNPFFDYWRIQVPLILSPNRGKNCLTQDYDEQEVTMSLLSLWRISWRTPRKTQRPSSRSSPSMTVRLPSVDIRFCQRSPRIPAGTVDMIRRVGGEYRLKQSMWSHFHPGLDDSSIKERKKTMLMHTYKIYISIEFQIENGCETNKLLI</sequence>
<evidence type="ECO:0000313" key="2">
    <source>
        <dbReference type="Proteomes" id="UP000595437"/>
    </source>
</evidence>
<evidence type="ECO:0000313" key="1">
    <source>
        <dbReference type="EMBL" id="QQP39589.1"/>
    </source>
</evidence>
<gene>
    <name evidence="1" type="ORF">FKW44_020527</name>
</gene>
<keyword evidence="2" id="KW-1185">Reference proteome</keyword>
<dbReference type="AlphaFoldDB" id="A0A7T8GXF7"/>
<dbReference type="OrthoDB" id="26387at2759"/>